<reference evidence="3" key="1">
    <citation type="journal article" date="2013" name="Nature">
        <title>Pan genome of the phytoplankton Emiliania underpins its global distribution.</title>
        <authorList>
            <person name="Read B.A."/>
            <person name="Kegel J."/>
            <person name="Klute M.J."/>
            <person name="Kuo A."/>
            <person name="Lefebvre S.C."/>
            <person name="Maumus F."/>
            <person name="Mayer C."/>
            <person name="Miller J."/>
            <person name="Monier A."/>
            <person name="Salamov A."/>
            <person name="Young J."/>
            <person name="Aguilar M."/>
            <person name="Claverie J.M."/>
            <person name="Frickenhaus S."/>
            <person name="Gonzalez K."/>
            <person name="Herman E.K."/>
            <person name="Lin Y.C."/>
            <person name="Napier J."/>
            <person name="Ogata H."/>
            <person name="Sarno A.F."/>
            <person name="Shmutz J."/>
            <person name="Schroeder D."/>
            <person name="de Vargas C."/>
            <person name="Verret F."/>
            <person name="von Dassow P."/>
            <person name="Valentin K."/>
            <person name="Van de Peer Y."/>
            <person name="Wheeler G."/>
            <person name="Dacks J.B."/>
            <person name="Delwiche C.F."/>
            <person name="Dyhrman S.T."/>
            <person name="Glockner G."/>
            <person name="John U."/>
            <person name="Richards T."/>
            <person name="Worden A.Z."/>
            <person name="Zhang X."/>
            <person name="Grigoriev I.V."/>
            <person name="Allen A.E."/>
            <person name="Bidle K."/>
            <person name="Borodovsky M."/>
            <person name="Bowler C."/>
            <person name="Brownlee C."/>
            <person name="Cock J.M."/>
            <person name="Elias M."/>
            <person name="Gladyshev V.N."/>
            <person name="Groth M."/>
            <person name="Guda C."/>
            <person name="Hadaegh A."/>
            <person name="Iglesias-Rodriguez M.D."/>
            <person name="Jenkins J."/>
            <person name="Jones B.M."/>
            <person name="Lawson T."/>
            <person name="Leese F."/>
            <person name="Lindquist E."/>
            <person name="Lobanov A."/>
            <person name="Lomsadze A."/>
            <person name="Malik S.B."/>
            <person name="Marsh M.E."/>
            <person name="Mackinder L."/>
            <person name="Mock T."/>
            <person name="Mueller-Roeber B."/>
            <person name="Pagarete A."/>
            <person name="Parker M."/>
            <person name="Probert I."/>
            <person name="Quesneville H."/>
            <person name="Raines C."/>
            <person name="Rensing S.A."/>
            <person name="Riano-Pachon D.M."/>
            <person name="Richier S."/>
            <person name="Rokitta S."/>
            <person name="Shiraiwa Y."/>
            <person name="Soanes D.M."/>
            <person name="van der Giezen M."/>
            <person name="Wahlund T.M."/>
            <person name="Williams B."/>
            <person name="Wilson W."/>
            <person name="Wolfe G."/>
            <person name="Wurch L.L."/>
        </authorList>
    </citation>
    <scope>NUCLEOTIDE SEQUENCE</scope>
</reference>
<dbReference type="AlphaFoldDB" id="A0A0D3IER7"/>
<name>A0A0D3IER7_EMIH1</name>
<evidence type="ECO:0000313" key="2">
    <source>
        <dbReference type="EnsemblProtists" id="EOD09752"/>
    </source>
</evidence>
<reference evidence="2" key="2">
    <citation type="submission" date="2024-10" db="UniProtKB">
        <authorList>
            <consortium name="EnsemblProtists"/>
        </authorList>
    </citation>
    <scope>IDENTIFICATION</scope>
</reference>
<dbReference type="KEGG" id="ehx:EMIHUDRAFT_216310"/>
<sequence length="263" mass="26863">MLAALTASLAVAHPARPPLRAQLRLAAAPPPAGFEWGAFDRAGLLEKLDTQVVSRAVRLANHVPASASLAYFGLISTTMMSMPMPMMVGGVATLRSVITRGVGPTTNEAFAALFPTLVTPANFVFLIWPAISLLQLLTLASSALPLPGRTPLKQDSLTALAAANCAATAWLLFASNAAAGALPLASSLTLPLPSVVTRGAGDRSPTLSSLCRLPLVGTLPAEAAACVFVSLAAAAVAPKQRTAVNLLALTGILARRLGAHGLP</sequence>
<dbReference type="Proteomes" id="UP000013827">
    <property type="component" value="Unassembled WGS sequence"/>
</dbReference>
<protein>
    <submittedName>
        <fullName evidence="2">Uncharacterized protein</fullName>
    </submittedName>
</protein>
<evidence type="ECO:0000256" key="1">
    <source>
        <dbReference type="SAM" id="Phobius"/>
    </source>
</evidence>
<organism evidence="2 3">
    <name type="scientific">Emiliania huxleyi (strain CCMP1516)</name>
    <dbReference type="NCBI Taxonomy" id="280463"/>
    <lineage>
        <taxon>Eukaryota</taxon>
        <taxon>Haptista</taxon>
        <taxon>Haptophyta</taxon>
        <taxon>Prymnesiophyceae</taxon>
        <taxon>Isochrysidales</taxon>
        <taxon>Noelaerhabdaceae</taxon>
        <taxon>Emiliania</taxon>
    </lineage>
</organism>
<keyword evidence="1" id="KW-0472">Membrane</keyword>
<dbReference type="GeneID" id="17256018"/>
<keyword evidence="1" id="KW-1133">Transmembrane helix</keyword>
<dbReference type="PaxDb" id="2903-EOD09752"/>
<evidence type="ECO:0000313" key="3">
    <source>
        <dbReference type="Proteomes" id="UP000013827"/>
    </source>
</evidence>
<dbReference type="EnsemblProtists" id="EOD09752">
    <property type="protein sequence ID" value="EOD09752"/>
    <property type="gene ID" value="EMIHUDRAFT_216310"/>
</dbReference>
<dbReference type="HOGENOM" id="CLU_1059359_0_0_1"/>
<feature type="transmembrane region" description="Helical" evidence="1">
    <location>
        <begin position="110"/>
        <end position="137"/>
    </location>
</feature>
<keyword evidence="1" id="KW-0812">Transmembrane</keyword>
<feature type="transmembrane region" description="Helical" evidence="1">
    <location>
        <begin position="69"/>
        <end position="98"/>
    </location>
</feature>
<accession>A0A0D3IER7</accession>
<proteinExistence type="predicted"/>
<dbReference type="RefSeq" id="XP_005762181.1">
    <property type="nucleotide sequence ID" value="XM_005762124.1"/>
</dbReference>
<keyword evidence="3" id="KW-1185">Reference proteome</keyword>